<reference evidence="5" key="1">
    <citation type="submission" date="2022-01" db="EMBL/GenBank/DDBJ databases">
        <authorList>
            <person name="King R."/>
        </authorList>
    </citation>
    <scope>NUCLEOTIDE SEQUENCE</scope>
</reference>
<feature type="compositionally biased region" description="Basic and acidic residues" evidence="3">
    <location>
        <begin position="227"/>
        <end position="241"/>
    </location>
</feature>
<evidence type="ECO:0000256" key="3">
    <source>
        <dbReference type="SAM" id="MobiDB-lite"/>
    </source>
</evidence>
<protein>
    <recommendedName>
        <fullName evidence="4">FGFR1 oncogene partner (FOP) N-terminal dimerisation domain-containing protein</fullName>
    </recommendedName>
</protein>
<dbReference type="AlphaFoldDB" id="A0A9P0HVJ2"/>
<dbReference type="EMBL" id="OV725083">
    <property type="protein sequence ID" value="CAH1408157.1"/>
    <property type="molecule type" value="Genomic_DNA"/>
</dbReference>
<proteinExistence type="predicted"/>
<dbReference type="Proteomes" id="UP001152798">
    <property type="component" value="Chromosome 7"/>
</dbReference>
<feature type="compositionally biased region" description="Basic and acidic residues" evidence="3">
    <location>
        <begin position="176"/>
        <end position="201"/>
    </location>
</feature>
<dbReference type="InterPro" id="IPR018993">
    <property type="entry name" value="FOP_dimerisation-dom_N"/>
</dbReference>
<dbReference type="GO" id="GO:0005813">
    <property type="term" value="C:centrosome"/>
    <property type="evidence" value="ECO:0007669"/>
    <property type="project" value="TreeGrafter"/>
</dbReference>
<keyword evidence="6" id="KW-1185">Reference proteome</keyword>
<keyword evidence="2" id="KW-0206">Cytoskeleton</keyword>
<feature type="compositionally biased region" description="Acidic residues" evidence="3">
    <location>
        <begin position="270"/>
        <end position="280"/>
    </location>
</feature>
<dbReference type="PANTHER" id="PTHR15431:SF9">
    <property type="entry name" value="CENTROSOMAL PROTEIN 43"/>
    <property type="match status" value="1"/>
</dbReference>
<feature type="domain" description="FGFR1 oncogene partner (FOP) N-terminal dimerisation" evidence="4">
    <location>
        <begin position="47"/>
        <end position="126"/>
    </location>
</feature>
<accession>A0A9P0HVJ2</accession>
<organism evidence="5 6">
    <name type="scientific">Nezara viridula</name>
    <name type="common">Southern green stink bug</name>
    <name type="synonym">Cimex viridulus</name>
    <dbReference type="NCBI Taxonomy" id="85310"/>
    <lineage>
        <taxon>Eukaryota</taxon>
        <taxon>Metazoa</taxon>
        <taxon>Ecdysozoa</taxon>
        <taxon>Arthropoda</taxon>
        <taxon>Hexapoda</taxon>
        <taxon>Insecta</taxon>
        <taxon>Pterygota</taxon>
        <taxon>Neoptera</taxon>
        <taxon>Paraneoptera</taxon>
        <taxon>Hemiptera</taxon>
        <taxon>Heteroptera</taxon>
        <taxon>Panheteroptera</taxon>
        <taxon>Pentatomomorpha</taxon>
        <taxon>Pentatomoidea</taxon>
        <taxon>Pentatomidae</taxon>
        <taxon>Pentatominae</taxon>
        <taxon>Nezara</taxon>
    </lineage>
</organism>
<evidence type="ECO:0000256" key="1">
    <source>
        <dbReference type="ARBA" id="ARBA00022490"/>
    </source>
</evidence>
<dbReference type="Gene3D" id="1.20.960.40">
    <property type="match status" value="1"/>
</dbReference>
<evidence type="ECO:0000259" key="4">
    <source>
        <dbReference type="Pfam" id="PF09398"/>
    </source>
</evidence>
<evidence type="ECO:0000256" key="2">
    <source>
        <dbReference type="ARBA" id="ARBA00023212"/>
    </source>
</evidence>
<keyword evidence="1" id="KW-0963">Cytoplasm</keyword>
<sequence length="322" mass="35367">MPVEEHKELRELVSHTLQAKGVLQKVQAEIRASVFLALEEQDVFKDKNPFINTPLKNYLATNEGLLAVSLIKEFLDFFNLEFTSLVFDPETHAGIDYTYEGRQKISKDLKIDIIDSKVPLLGLVLKILTSVSKNSDTSHPSNLVQKKEVTSNAEKTEITDNLISNGINGSINRKVSNPEEKTSSVGAREEKENRTSMKKEVAVSSSMSSLGDLPPLTKPTPQISLSESHKKVTVEEGKGDMLLDEGSSSNDDLFPLPTTKKDKESKNDMSEESEIEEDISEASGPTGFLKGLSEAVLSGMFFGATADLTWSGILLENLMISS</sequence>
<dbReference type="PANTHER" id="PTHR15431">
    <property type="entry name" value="FGFR1 ONCOGENE PARTNER/LISH DOMAIN-CONTAINING PROTEIN"/>
    <property type="match status" value="1"/>
</dbReference>
<evidence type="ECO:0000313" key="6">
    <source>
        <dbReference type="Proteomes" id="UP001152798"/>
    </source>
</evidence>
<feature type="compositionally biased region" description="Basic and acidic residues" evidence="3">
    <location>
        <begin position="259"/>
        <end position="269"/>
    </location>
</feature>
<gene>
    <name evidence="5" type="ORF">NEZAVI_LOCUS15743</name>
</gene>
<name>A0A9P0HVJ2_NEZVI</name>
<dbReference type="OrthoDB" id="2160638at2759"/>
<evidence type="ECO:0000313" key="5">
    <source>
        <dbReference type="EMBL" id="CAH1408157.1"/>
    </source>
</evidence>
<dbReference type="Pfam" id="PF09398">
    <property type="entry name" value="FOP_dimer"/>
    <property type="match status" value="1"/>
</dbReference>
<feature type="region of interest" description="Disordered" evidence="3">
    <location>
        <begin position="167"/>
        <end position="286"/>
    </location>
</feature>
<dbReference type="GO" id="GO:0034453">
    <property type="term" value="P:microtubule anchoring"/>
    <property type="evidence" value="ECO:0007669"/>
    <property type="project" value="InterPro"/>
</dbReference>